<dbReference type="EMBL" id="JAAAID010002483">
    <property type="protein sequence ID" value="KAG0007182.1"/>
    <property type="molecule type" value="Genomic_DNA"/>
</dbReference>
<feature type="compositionally biased region" description="Basic residues" evidence="1">
    <location>
        <begin position="97"/>
        <end position="107"/>
    </location>
</feature>
<accession>A0A9P6MM04</accession>
<name>A0A9P6MM04_9FUNG</name>
<evidence type="ECO:0000313" key="2">
    <source>
        <dbReference type="EMBL" id="KAG0007182.1"/>
    </source>
</evidence>
<evidence type="ECO:0008006" key="4">
    <source>
        <dbReference type="Google" id="ProtNLM"/>
    </source>
</evidence>
<feature type="region of interest" description="Disordered" evidence="1">
    <location>
        <begin position="43"/>
        <end position="117"/>
    </location>
</feature>
<proteinExistence type="predicted"/>
<evidence type="ECO:0000256" key="1">
    <source>
        <dbReference type="SAM" id="MobiDB-lite"/>
    </source>
</evidence>
<reference evidence="2" key="1">
    <citation type="journal article" date="2020" name="Fungal Divers.">
        <title>Resolving the Mortierellaceae phylogeny through synthesis of multi-gene phylogenetics and phylogenomics.</title>
        <authorList>
            <person name="Vandepol N."/>
            <person name="Liber J."/>
            <person name="Desiro A."/>
            <person name="Na H."/>
            <person name="Kennedy M."/>
            <person name="Barry K."/>
            <person name="Grigoriev I.V."/>
            <person name="Miller A.N."/>
            <person name="O'Donnell K."/>
            <person name="Stajich J.E."/>
            <person name="Bonito G."/>
        </authorList>
    </citation>
    <scope>NUCLEOTIDE SEQUENCE</scope>
    <source>
        <strain evidence="2">NRRL 2769</strain>
    </source>
</reference>
<evidence type="ECO:0000313" key="3">
    <source>
        <dbReference type="Proteomes" id="UP000703661"/>
    </source>
</evidence>
<feature type="compositionally biased region" description="Acidic residues" evidence="1">
    <location>
        <begin position="44"/>
        <end position="83"/>
    </location>
</feature>
<comment type="caution">
    <text evidence="2">The sequence shown here is derived from an EMBL/GenBank/DDBJ whole genome shotgun (WGS) entry which is preliminary data.</text>
</comment>
<dbReference type="SUPFAM" id="SSF52047">
    <property type="entry name" value="RNI-like"/>
    <property type="match status" value="1"/>
</dbReference>
<keyword evidence="3" id="KW-1185">Reference proteome</keyword>
<organism evidence="2 3">
    <name type="scientific">Entomortierella chlamydospora</name>
    <dbReference type="NCBI Taxonomy" id="101097"/>
    <lineage>
        <taxon>Eukaryota</taxon>
        <taxon>Fungi</taxon>
        <taxon>Fungi incertae sedis</taxon>
        <taxon>Mucoromycota</taxon>
        <taxon>Mortierellomycotina</taxon>
        <taxon>Mortierellomycetes</taxon>
        <taxon>Mortierellales</taxon>
        <taxon>Mortierellaceae</taxon>
        <taxon>Entomortierella</taxon>
    </lineage>
</organism>
<gene>
    <name evidence="2" type="ORF">BGZ80_004975</name>
</gene>
<dbReference type="InterPro" id="IPR032675">
    <property type="entry name" value="LRR_dom_sf"/>
</dbReference>
<dbReference type="AlphaFoldDB" id="A0A9P6MM04"/>
<dbReference type="Proteomes" id="UP000703661">
    <property type="component" value="Unassembled WGS sequence"/>
</dbReference>
<sequence length="395" mass="45460">MQYLRLLAWDGSDGRLAKVLRSVAETVTKVGLYSIMGVKPGDFLFEEEDGDDDNEDEYDGGDKDNEDEDDDMDNGDKDEDEGEGKETETETGGALAKGKKKKKKKKAATSPPSFWSSRQEFRTKQLILPNLVNLGYRINNTESMGMEDLVMCCPNLYKLSIIPEYEAKFYDLPRLTRNIKDHCHNLRVLTAKYSSLQEHEYISLLDCCRPQGLVKLKLTMKNITVRTADAIIAHAQTLEVLELPGFLEPMPFRILCRIMVACPNLRVAAFSGYAPGNRQKFLNELWAQPWGCPKLKVFGISFEEDETDPDNQYFLDLERIPEREDNTEPLQDIMPGWYLHPQVDRYRDEKASKQNRLFVFAMLSKLEEMPDLEMVSWCGVKYERSPIQKYGFQNR</sequence>
<protein>
    <recommendedName>
        <fullName evidence="4">F-box domain protein</fullName>
    </recommendedName>
</protein>
<dbReference type="Gene3D" id="3.80.10.10">
    <property type="entry name" value="Ribonuclease Inhibitor"/>
    <property type="match status" value="1"/>
</dbReference>